<protein>
    <submittedName>
        <fullName evidence="2">Uncharacterized protein</fullName>
    </submittedName>
</protein>
<sequence length="200" mass="21627">MSWHAFVVGKILEGDHVEERRENHRGERPECGMGNAREGSRISFRRGGNIVSVQVKSQSESPSGGFRAQAPSPAPSTTRLEPIVLVAVGGGRHLAGRERIFIPSPAGRRLPRRWRRCREKACLGSSARNGHGSDSDGCRGRGPPGPRATCSLVRGSTGGGKRGAARQGRLAGQKRDEECQRVGMRLWTACEGGQIRDQGR</sequence>
<dbReference type="Proteomes" id="UP000813385">
    <property type="component" value="Unassembled WGS sequence"/>
</dbReference>
<evidence type="ECO:0000256" key="1">
    <source>
        <dbReference type="SAM" id="MobiDB-lite"/>
    </source>
</evidence>
<reference evidence="2" key="1">
    <citation type="journal article" date="2021" name="Nat. Commun.">
        <title>Genetic determinants of endophytism in the Arabidopsis root mycobiome.</title>
        <authorList>
            <person name="Mesny F."/>
            <person name="Miyauchi S."/>
            <person name="Thiergart T."/>
            <person name="Pickel B."/>
            <person name="Atanasova L."/>
            <person name="Karlsson M."/>
            <person name="Huettel B."/>
            <person name="Barry K.W."/>
            <person name="Haridas S."/>
            <person name="Chen C."/>
            <person name="Bauer D."/>
            <person name="Andreopoulos W."/>
            <person name="Pangilinan J."/>
            <person name="LaButti K."/>
            <person name="Riley R."/>
            <person name="Lipzen A."/>
            <person name="Clum A."/>
            <person name="Drula E."/>
            <person name="Henrissat B."/>
            <person name="Kohler A."/>
            <person name="Grigoriev I.V."/>
            <person name="Martin F.M."/>
            <person name="Hacquard S."/>
        </authorList>
    </citation>
    <scope>NUCLEOTIDE SEQUENCE</scope>
    <source>
        <strain evidence="2">MPI-CAGE-AT-0016</strain>
    </source>
</reference>
<name>A0A8K0TBE4_9PEZI</name>
<evidence type="ECO:0000313" key="3">
    <source>
        <dbReference type="Proteomes" id="UP000813385"/>
    </source>
</evidence>
<feature type="region of interest" description="Disordered" evidence="1">
    <location>
        <begin position="55"/>
        <end position="76"/>
    </location>
</feature>
<dbReference type="AlphaFoldDB" id="A0A8K0TBE4"/>
<keyword evidence="3" id="KW-1185">Reference proteome</keyword>
<feature type="region of interest" description="Disordered" evidence="1">
    <location>
        <begin position="125"/>
        <end position="177"/>
    </location>
</feature>
<evidence type="ECO:0000313" key="2">
    <source>
        <dbReference type="EMBL" id="KAH7353244.1"/>
    </source>
</evidence>
<feature type="compositionally biased region" description="Basic and acidic residues" evidence="1">
    <location>
        <begin position="18"/>
        <end position="30"/>
    </location>
</feature>
<feature type="region of interest" description="Disordered" evidence="1">
    <location>
        <begin position="18"/>
        <end position="40"/>
    </location>
</feature>
<dbReference type="EMBL" id="JAGPXD010000005">
    <property type="protein sequence ID" value="KAH7353244.1"/>
    <property type="molecule type" value="Genomic_DNA"/>
</dbReference>
<proteinExistence type="predicted"/>
<comment type="caution">
    <text evidence="2">The sequence shown here is derived from an EMBL/GenBank/DDBJ whole genome shotgun (WGS) entry which is preliminary data.</text>
</comment>
<gene>
    <name evidence="2" type="ORF">B0T11DRAFT_116166</name>
</gene>
<organism evidence="2 3">
    <name type="scientific">Plectosphaerella cucumerina</name>
    <dbReference type="NCBI Taxonomy" id="40658"/>
    <lineage>
        <taxon>Eukaryota</taxon>
        <taxon>Fungi</taxon>
        <taxon>Dikarya</taxon>
        <taxon>Ascomycota</taxon>
        <taxon>Pezizomycotina</taxon>
        <taxon>Sordariomycetes</taxon>
        <taxon>Hypocreomycetidae</taxon>
        <taxon>Glomerellales</taxon>
        <taxon>Plectosphaerellaceae</taxon>
        <taxon>Plectosphaerella</taxon>
    </lineage>
</organism>
<accession>A0A8K0TBE4</accession>